<gene>
    <name evidence="2" type="ORF">PGLA2088_LOCUS11425</name>
</gene>
<evidence type="ECO:0000313" key="2">
    <source>
        <dbReference type="EMBL" id="CAE8655133.1"/>
    </source>
</evidence>
<comment type="caution">
    <text evidence="2">The sequence shown here is derived from an EMBL/GenBank/DDBJ whole genome shotgun (WGS) entry which is preliminary data.</text>
</comment>
<sequence>MVAVKEILHDSLAASIGEWFEPSFSHPFLNIKVIVVPDAVKPIPQKWVNDVELDEFGAEMGDIMGEGPVLFWSVEERKQRLQLALKRLDLNEELLVTKKIVKMSRSELSHEKKRVKQELKKYDTDWRRQFKVLPNHAQKEVMRPLYIYYRKLKQALGSAESAIRGAGDDSDDDNPEQPDDDGTSPKNLRSGKNKGRRGEIENQIAILE</sequence>
<protein>
    <submittedName>
        <fullName evidence="2">Uncharacterized protein</fullName>
    </submittedName>
</protein>
<dbReference type="AlphaFoldDB" id="A0A813IQZ6"/>
<feature type="region of interest" description="Disordered" evidence="1">
    <location>
        <begin position="160"/>
        <end position="208"/>
    </location>
</feature>
<organism evidence="2 3">
    <name type="scientific">Polarella glacialis</name>
    <name type="common">Dinoflagellate</name>
    <dbReference type="NCBI Taxonomy" id="89957"/>
    <lineage>
        <taxon>Eukaryota</taxon>
        <taxon>Sar</taxon>
        <taxon>Alveolata</taxon>
        <taxon>Dinophyceae</taxon>
        <taxon>Suessiales</taxon>
        <taxon>Suessiaceae</taxon>
        <taxon>Polarella</taxon>
    </lineage>
</organism>
<evidence type="ECO:0000256" key="1">
    <source>
        <dbReference type="SAM" id="MobiDB-lite"/>
    </source>
</evidence>
<feature type="non-terminal residue" evidence="2">
    <location>
        <position position="208"/>
    </location>
</feature>
<feature type="compositionally biased region" description="Acidic residues" evidence="1">
    <location>
        <begin position="168"/>
        <end position="182"/>
    </location>
</feature>
<dbReference type="EMBL" id="CAJNNW010013172">
    <property type="protein sequence ID" value="CAE8655133.1"/>
    <property type="molecule type" value="Genomic_DNA"/>
</dbReference>
<evidence type="ECO:0000313" key="3">
    <source>
        <dbReference type="Proteomes" id="UP000626109"/>
    </source>
</evidence>
<accession>A0A813IQZ6</accession>
<dbReference type="Proteomes" id="UP000626109">
    <property type="component" value="Unassembled WGS sequence"/>
</dbReference>
<reference evidence="2" key="1">
    <citation type="submission" date="2021-02" db="EMBL/GenBank/DDBJ databases">
        <authorList>
            <person name="Dougan E. K."/>
            <person name="Rhodes N."/>
            <person name="Thang M."/>
            <person name="Chan C."/>
        </authorList>
    </citation>
    <scope>NUCLEOTIDE SEQUENCE</scope>
</reference>
<proteinExistence type="predicted"/>
<name>A0A813IQZ6_POLGL</name>